<dbReference type="EMBL" id="BAAAMY010000004">
    <property type="protein sequence ID" value="GAA1913890.1"/>
    <property type="molecule type" value="Genomic_DNA"/>
</dbReference>
<keyword evidence="1" id="KW-0479">Metal-binding</keyword>
<accession>A0ABN2P869</accession>
<keyword evidence="4" id="KW-1185">Reference proteome</keyword>
<dbReference type="Pfam" id="PF01903">
    <property type="entry name" value="CbiX"/>
    <property type="match status" value="1"/>
</dbReference>
<dbReference type="PANTHER" id="PTHR33542">
    <property type="entry name" value="SIROHYDROCHLORIN FERROCHELATASE, CHLOROPLASTIC"/>
    <property type="match status" value="1"/>
</dbReference>
<comment type="caution">
    <text evidence="3">The sequence shown here is derived from an EMBL/GenBank/DDBJ whole genome shotgun (WGS) entry which is preliminary data.</text>
</comment>
<dbReference type="Proteomes" id="UP001501612">
    <property type="component" value="Unassembled WGS sequence"/>
</dbReference>
<dbReference type="InterPro" id="IPR050963">
    <property type="entry name" value="Sirohydro_Cobaltochel/CbiX"/>
</dbReference>
<dbReference type="PANTHER" id="PTHR33542:SF5">
    <property type="entry name" value="FERROCHELATASE CHE1"/>
    <property type="match status" value="1"/>
</dbReference>
<keyword evidence="2" id="KW-0456">Lyase</keyword>
<dbReference type="CDD" id="cd03416">
    <property type="entry name" value="CbiX_SirB_N"/>
    <property type="match status" value="1"/>
</dbReference>
<reference evidence="3 4" key="1">
    <citation type="journal article" date="2019" name="Int. J. Syst. Evol. Microbiol.">
        <title>The Global Catalogue of Microorganisms (GCM) 10K type strain sequencing project: providing services to taxonomists for standard genome sequencing and annotation.</title>
        <authorList>
            <consortium name="The Broad Institute Genomics Platform"/>
            <consortium name="The Broad Institute Genome Sequencing Center for Infectious Disease"/>
            <person name="Wu L."/>
            <person name="Ma J."/>
        </authorList>
    </citation>
    <scope>NUCLEOTIDE SEQUENCE [LARGE SCALE GENOMIC DNA]</scope>
    <source>
        <strain evidence="3 4">JCM 14046</strain>
    </source>
</reference>
<dbReference type="RefSeq" id="WP_344005546.1">
    <property type="nucleotide sequence ID" value="NZ_BAAAMY010000004.1"/>
</dbReference>
<dbReference type="Gene3D" id="3.40.50.1400">
    <property type="match status" value="2"/>
</dbReference>
<evidence type="ECO:0000256" key="1">
    <source>
        <dbReference type="ARBA" id="ARBA00022723"/>
    </source>
</evidence>
<dbReference type="InterPro" id="IPR002762">
    <property type="entry name" value="CbiX-like"/>
</dbReference>
<name>A0ABN2P869_9ACTN</name>
<proteinExistence type="predicted"/>
<sequence>MRLVTVAHGTRKSSGNAIAAELTAHAAQRLGVEAVCSYVELCDPLFAEVVAGSREPTVAVPLLLSTGFHIRTDLPEMAERAGGPLTLGRPFGPHRQVARAQAARLLEAGATPGSRVVLVAAGSSDELATRDQERAAELLAAEWRGEVVVATLTARGARPAEVVRDGDVVSPYLLSPGYFADRARRESLDAGAALVADVLGVHPLLVDLLCARYEALAAAVAGPPRAAG</sequence>
<organism evidence="3 4">
    <name type="scientific">Nocardioides lentus</name>
    <dbReference type="NCBI Taxonomy" id="338077"/>
    <lineage>
        <taxon>Bacteria</taxon>
        <taxon>Bacillati</taxon>
        <taxon>Actinomycetota</taxon>
        <taxon>Actinomycetes</taxon>
        <taxon>Propionibacteriales</taxon>
        <taxon>Nocardioidaceae</taxon>
        <taxon>Nocardioides</taxon>
    </lineage>
</organism>
<gene>
    <name evidence="3" type="ORF">GCM10009737_14020</name>
</gene>
<protein>
    <submittedName>
        <fullName evidence="3">Sirohydrochlorin chelatase</fullName>
    </submittedName>
</protein>
<evidence type="ECO:0000313" key="3">
    <source>
        <dbReference type="EMBL" id="GAA1913890.1"/>
    </source>
</evidence>
<evidence type="ECO:0000313" key="4">
    <source>
        <dbReference type="Proteomes" id="UP001501612"/>
    </source>
</evidence>
<evidence type="ECO:0000256" key="2">
    <source>
        <dbReference type="ARBA" id="ARBA00023239"/>
    </source>
</evidence>
<dbReference type="SUPFAM" id="SSF53800">
    <property type="entry name" value="Chelatase"/>
    <property type="match status" value="1"/>
</dbReference>